<dbReference type="EMBL" id="LLXL01008053">
    <property type="protein sequence ID" value="PKK55264.1"/>
    <property type="molecule type" value="Genomic_DNA"/>
</dbReference>
<accession>A0A2N1M0U0</accession>
<comment type="caution">
    <text evidence="1">The sequence shown here is derived from an EMBL/GenBank/DDBJ whole genome shotgun (WGS) entry which is preliminary data.</text>
</comment>
<sequence length="56" mass="6560">MCFKIKKNDYQLSDISIIEINDDADKIDINNIDVDKNDVDKIFTSDNIDDKNTYFL</sequence>
<name>A0A2N1M0U0_9GLOM</name>
<evidence type="ECO:0000313" key="2">
    <source>
        <dbReference type="Proteomes" id="UP000233469"/>
    </source>
</evidence>
<dbReference type="AlphaFoldDB" id="A0A2N1M0U0"/>
<dbReference type="Proteomes" id="UP000233469">
    <property type="component" value="Unassembled WGS sequence"/>
</dbReference>
<protein>
    <submittedName>
        <fullName evidence="1">Uncharacterized protein</fullName>
    </submittedName>
</protein>
<proteinExistence type="predicted"/>
<evidence type="ECO:0000313" key="1">
    <source>
        <dbReference type="EMBL" id="PKK55264.1"/>
    </source>
</evidence>
<reference evidence="1 2" key="1">
    <citation type="submission" date="2016-04" db="EMBL/GenBank/DDBJ databases">
        <title>Genome analyses suggest a sexual origin of heterokaryosis in a supposedly ancient asexual fungus.</title>
        <authorList>
            <person name="Ropars J."/>
            <person name="Sedzielewska K."/>
            <person name="Noel J."/>
            <person name="Charron P."/>
            <person name="Farinelli L."/>
            <person name="Marton T."/>
            <person name="Kruger M."/>
            <person name="Pelin A."/>
            <person name="Brachmann A."/>
            <person name="Corradi N."/>
        </authorList>
    </citation>
    <scope>NUCLEOTIDE SEQUENCE [LARGE SCALE GENOMIC DNA]</scope>
    <source>
        <strain evidence="1 2">C2</strain>
    </source>
</reference>
<gene>
    <name evidence="1" type="ORF">RhiirC2_802883</name>
</gene>
<organism evidence="1 2">
    <name type="scientific">Rhizophagus irregularis</name>
    <dbReference type="NCBI Taxonomy" id="588596"/>
    <lineage>
        <taxon>Eukaryota</taxon>
        <taxon>Fungi</taxon>
        <taxon>Fungi incertae sedis</taxon>
        <taxon>Mucoromycota</taxon>
        <taxon>Glomeromycotina</taxon>
        <taxon>Glomeromycetes</taxon>
        <taxon>Glomerales</taxon>
        <taxon>Glomeraceae</taxon>
        <taxon>Rhizophagus</taxon>
    </lineage>
</organism>
<reference evidence="1 2" key="2">
    <citation type="submission" date="2017-10" db="EMBL/GenBank/DDBJ databases">
        <title>Extensive intraspecific genome diversity in a model arbuscular mycorrhizal fungus.</title>
        <authorList>
            <person name="Chen E.C.H."/>
            <person name="Morin E."/>
            <person name="Baudet D."/>
            <person name="Noel J."/>
            <person name="Ndikumana S."/>
            <person name="Charron P."/>
            <person name="St-Onge C."/>
            <person name="Giorgi J."/>
            <person name="Grigoriev I.V."/>
            <person name="Roux C."/>
            <person name="Martin F.M."/>
            <person name="Corradi N."/>
        </authorList>
    </citation>
    <scope>NUCLEOTIDE SEQUENCE [LARGE SCALE GENOMIC DNA]</scope>
    <source>
        <strain evidence="1 2">C2</strain>
    </source>
</reference>